<dbReference type="PANTHER" id="PTHR38849:SF1">
    <property type="entry name" value="SMALL SECRETED PROTEIN"/>
    <property type="match status" value="1"/>
</dbReference>
<gene>
    <name evidence="2" type="ORF">PV06_00762</name>
</gene>
<organism evidence="2 3">
    <name type="scientific">Exophiala oligosperma</name>
    <dbReference type="NCBI Taxonomy" id="215243"/>
    <lineage>
        <taxon>Eukaryota</taxon>
        <taxon>Fungi</taxon>
        <taxon>Dikarya</taxon>
        <taxon>Ascomycota</taxon>
        <taxon>Pezizomycotina</taxon>
        <taxon>Eurotiomycetes</taxon>
        <taxon>Chaetothyriomycetidae</taxon>
        <taxon>Chaetothyriales</taxon>
        <taxon>Herpotrichiellaceae</taxon>
        <taxon>Exophiala</taxon>
    </lineage>
</organism>
<dbReference type="EMBL" id="KN847332">
    <property type="protein sequence ID" value="KIW48143.1"/>
    <property type="molecule type" value="Genomic_DNA"/>
</dbReference>
<reference evidence="2 3" key="1">
    <citation type="submission" date="2015-01" db="EMBL/GenBank/DDBJ databases">
        <title>The Genome Sequence of Exophiala oligosperma CBS72588.</title>
        <authorList>
            <consortium name="The Broad Institute Genomics Platform"/>
            <person name="Cuomo C."/>
            <person name="de Hoog S."/>
            <person name="Gorbushina A."/>
            <person name="Stielow B."/>
            <person name="Teixiera M."/>
            <person name="Abouelleil A."/>
            <person name="Chapman S.B."/>
            <person name="Priest M."/>
            <person name="Young S.K."/>
            <person name="Wortman J."/>
            <person name="Nusbaum C."/>
            <person name="Birren B."/>
        </authorList>
    </citation>
    <scope>NUCLEOTIDE SEQUENCE [LARGE SCALE GENOMIC DNA]</scope>
    <source>
        <strain evidence="2 3">CBS 72588</strain>
    </source>
</reference>
<proteinExistence type="predicted"/>
<accession>A0A0D2DYH6</accession>
<keyword evidence="3" id="KW-1185">Reference proteome</keyword>
<keyword evidence="1" id="KW-0472">Membrane</keyword>
<evidence type="ECO:0008006" key="4">
    <source>
        <dbReference type="Google" id="ProtNLM"/>
    </source>
</evidence>
<keyword evidence="1" id="KW-1133">Transmembrane helix</keyword>
<evidence type="ECO:0000313" key="3">
    <source>
        <dbReference type="Proteomes" id="UP000053342"/>
    </source>
</evidence>
<protein>
    <recommendedName>
        <fullName evidence="4">Small secreted protein</fullName>
    </recommendedName>
</protein>
<keyword evidence="1" id="KW-0812">Transmembrane</keyword>
<dbReference type="OrthoDB" id="2151417at2759"/>
<dbReference type="RefSeq" id="XP_016268359.1">
    <property type="nucleotide sequence ID" value="XM_016401306.1"/>
</dbReference>
<dbReference type="PANTHER" id="PTHR38849">
    <property type="entry name" value="SMALL SECRETED PROTEIN"/>
    <property type="match status" value="1"/>
</dbReference>
<evidence type="ECO:0000313" key="2">
    <source>
        <dbReference type="EMBL" id="KIW48143.1"/>
    </source>
</evidence>
<dbReference type="VEuPathDB" id="FungiDB:PV06_00762"/>
<dbReference type="GeneID" id="27352836"/>
<dbReference type="Proteomes" id="UP000053342">
    <property type="component" value="Unassembled WGS sequence"/>
</dbReference>
<dbReference type="AlphaFoldDB" id="A0A0D2DYH6"/>
<sequence length="234" mass="24424">MSPSCKMVNCSKHISRLSSSAVVHFSGIYLSTAGLFQFSPLRFPDLTLSPPCLPSILLIQTASTMRFSTAVFLGLLALSSAAPVALKNKRASVLTTQSYADFQVSDGVAGNALAEVNAKFPINQSDLANVSSDDLKIIKAARVTAEDAETGTGGFNDEIAAAGSGDTTALQNGKIKNKVLKLQLEVLALQIEAAQGDADQAKINEETTKLNKNVSLDKAAAGQKSVGVTDTFSG</sequence>
<feature type="transmembrane region" description="Helical" evidence="1">
    <location>
        <begin position="21"/>
        <end position="39"/>
    </location>
</feature>
<dbReference type="HOGENOM" id="CLU_095023_1_0_1"/>
<feature type="transmembrane region" description="Helical" evidence="1">
    <location>
        <begin position="67"/>
        <end position="86"/>
    </location>
</feature>
<evidence type="ECO:0000256" key="1">
    <source>
        <dbReference type="SAM" id="Phobius"/>
    </source>
</evidence>
<name>A0A0D2DYH6_9EURO</name>